<keyword evidence="1" id="KW-0040">ANK repeat</keyword>
<dbReference type="InterPro" id="IPR043550">
    <property type="entry name" value="EHMT1/EHMT2"/>
</dbReference>
<dbReference type="SUPFAM" id="SSF48403">
    <property type="entry name" value="Ankyrin repeat"/>
    <property type="match status" value="1"/>
</dbReference>
<reference evidence="2" key="2">
    <citation type="submission" date="2025-09" db="UniProtKB">
        <authorList>
            <consortium name="Ensembl"/>
        </authorList>
    </citation>
    <scope>IDENTIFICATION</scope>
</reference>
<dbReference type="PANTHER" id="PTHR46307:SF2">
    <property type="entry name" value="HISTONE-LYSINE N-METHYLTRANSFERASE EHMT1"/>
    <property type="match status" value="1"/>
</dbReference>
<dbReference type="AlphaFoldDB" id="A0A2K5JF86"/>
<dbReference type="GO" id="GO:0005634">
    <property type="term" value="C:nucleus"/>
    <property type="evidence" value="ECO:0007669"/>
    <property type="project" value="TreeGrafter"/>
</dbReference>
<sequence>MEAAENNHLEAVKYLIKAGALVDPKDAEGSTCLHLAAKKGHYEVVQYLLSNGQMDVNCQDDGGWTPMIWATEYKHVDLVKLLLSKGSDINIRDNDNGIVVRGALSRQKEEKREAEAEEPR</sequence>
<dbReference type="Pfam" id="PF12796">
    <property type="entry name" value="Ank_2"/>
    <property type="match status" value="1"/>
</dbReference>
<dbReference type="Proteomes" id="UP000233080">
    <property type="component" value="Unassembled WGS sequence"/>
</dbReference>
<protein>
    <submittedName>
        <fullName evidence="2">Uncharacterized protein</fullName>
    </submittedName>
</protein>
<dbReference type="GO" id="GO:0002039">
    <property type="term" value="F:p53 binding"/>
    <property type="evidence" value="ECO:0007669"/>
    <property type="project" value="InterPro"/>
</dbReference>
<feature type="repeat" description="ANK" evidence="1">
    <location>
        <begin position="62"/>
        <end position="94"/>
    </location>
</feature>
<proteinExistence type="predicted"/>
<dbReference type="GO" id="GO:0046974">
    <property type="term" value="F:histone H3K9 methyltransferase activity"/>
    <property type="evidence" value="ECO:0007669"/>
    <property type="project" value="TreeGrafter"/>
</dbReference>
<keyword evidence="3" id="KW-1185">Reference proteome</keyword>
<dbReference type="PROSITE" id="PS50088">
    <property type="entry name" value="ANK_REPEAT"/>
    <property type="match status" value="3"/>
</dbReference>
<evidence type="ECO:0000313" key="3">
    <source>
        <dbReference type="Proteomes" id="UP000233080"/>
    </source>
</evidence>
<dbReference type="GO" id="GO:0000122">
    <property type="term" value="P:negative regulation of transcription by RNA polymerase II"/>
    <property type="evidence" value="ECO:0007669"/>
    <property type="project" value="TreeGrafter"/>
</dbReference>
<dbReference type="InterPro" id="IPR002110">
    <property type="entry name" value="Ankyrin_rpt"/>
</dbReference>
<feature type="repeat" description="ANK" evidence="1">
    <location>
        <begin position="1"/>
        <end position="27"/>
    </location>
</feature>
<reference evidence="2" key="1">
    <citation type="submission" date="2025-08" db="UniProtKB">
        <authorList>
            <consortium name="Ensembl"/>
        </authorList>
    </citation>
    <scope>IDENTIFICATION</scope>
</reference>
<dbReference type="InterPro" id="IPR036770">
    <property type="entry name" value="Ankyrin_rpt-contain_sf"/>
</dbReference>
<evidence type="ECO:0000256" key="1">
    <source>
        <dbReference type="PROSITE-ProRule" id="PRU00023"/>
    </source>
</evidence>
<feature type="repeat" description="ANK" evidence="1">
    <location>
        <begin position="28"/>
        <end position="52"/>
    </location>
</feature>
<dbReference type="PRINTS" id="PR01415">
    <property type="entry name" value="ANKYRIN"/>
</dbReference>
<dbReference type="Ensembl" id="ENSCANT00000050551.1">
    <property type="protein sequence ID" value="ENSCANP00000027533.1"/>
    <property type="gene ID" value="ENSCANG00000037148.1"/>
</dbReference>
<dbReference type="SMART" id="SM00248">
    <property type="entry name" value="ANK"/>
    <property type="match status" value="3"/>
</dbReference>
<accession>A0A2K5JF86</accession>
<evidence type="ECO:0000313" key="2">
    <source>
        <dbReference type="Ensembl" id="ENSCANP00000027533.1"/>
    </source>
</evidence>
<dbReference type="PROSITE" id="PS50297">
    <property type="entry name" value="ANK_REP_REGION"/>
    <property type="match status" value="2"/>
</dbReference>
<dbReference type="PANTHER" id="PTHR46307">
    <property type="entry name" value="G9A, ISOFORM B"/>
    <property type="match status" value="1"/>
</dbReference>
<name>A0A2K5JF86_COLAP</name>
<dbReference type="GO" id="GO:0000785">
    <property type="term" value="C:chromatin"/>
    <property type="evidence" value="ECO:0007669"/>
    <property type="project" value="TreeGrafter"/>
</dbReference>
<dbReference type="Gene3D" id="1.25.40.20">
    <property type="entry name" value="Ankyrin repeat-containing domain"/>
    <property type="match status" value="1"/>
</dbReference>
<organism evidence="2 3">
    <name type="scientific">Colobus angolensis palliatus</name>
    <name type="common">Peters' Angolan colobus</name>
    <dbReference type="NCBI Taxonomy" id="336983"/>
    <lineage>
        <taxon>Eukaryota</taxon>
        <taxon>Metazoa</taxon>
        <taxon>Chordata</taxon>
        <taxon>Craniata</taxon>
        <taxon>Vertebrata</taxon>
        <taxon>Euteleostomi</taxon>
        <taxon>Mammalia</taxon>
        <taxon>Eutheria</taxon>
        <taxon>Euarchontoglires</taxon>
        <taxon>Primates</taxon>
        <taxon>Haplorrhini</taxon>
        <taxon>Catarrhini</taxon>
        <taxon>Cercopithecidae</taxon>
        <taxon>Colobinae</taxon>
        <taxon>Colobus</taxon>
    </lineage>
</organism>